<keyword evidence="6" id="KW-1185">Reference proteome</keyword>
<dbReference type="Proteomes" id="UP000515928">
    <property type="component" value="Chromosome"/>
</dbReference>
<protein>
    <submittedName>
        <fullName evidence="5">Family 20 glycosylhydrolase</fullName>
    </submittedName>
</protein>
<dbReference type="RefSeq" id="WP_187534138.1">
    <property type="nucleotide sequence ID" value="NZ_CP060715.1"/>
</dbReference>
<dbReference type="InterPro" id="IPR015883">
    <property type="entry name" value="Glyco_hydro_20_cat"/>
</dbReference>
<dbReference type="PRINTS" id="PR00738">
    <property type="entry name" value="GLHYDRLASE20"/>
</dbReference>
<dbReference type="GO" id="GO:0004563">
    <property type="term" value="F:beta-N-acetylhexosaminidase activity"/>
    <property type="evidence" value="ECO:0007669"/>
    <property type="project" value="InterPro"/>
</dbReference>
<dbReference type="InterPro" id="IPR025705">
    <property type="entry name" value="Beta_hexosaminidase_sua/sub"/>
</dbReference>
<dbReference type="SUPFAM" id="SSF51445">
    <property type="entry name" value="(Trans)glycosidases"/>
    <property type="match status" value="1"/>
</dbReference>
<dbReference type="InterPro" id="IPR017853">
    <property type="entry name" value="GH"/>
</dbReference>
<dbReference type="KEGG" id="eio:H9L01_01205"/>
<feature type="domain" description="Glycoside hydrolase family 20 catalytic" evidence="4">
    <location>
        <begin position="66"/>
        <end position="366"/>
    </location>
</feature>
<reference evidence="5 6" key="1">
    <citation type="submission" date="2020-08" db="EMBL/GenBank/DDBJ databases">
        <title>Genome sequence of Erysipelothrix inopinata DSM 15511T.</title>
        <authorList>
            <person name="Hyun D.-W."/>
            <person name="Bae J.-W."/>
        </authorList>
    </citation>
    <scope>NUCLEOTIDE SEQUENCE [LARGE SCALE GENOMIC DNA]</scope>
    <source>
        <strain evidence="5 6">DSM 15511</strain>
    </source>
</reference>
<dbReference type="GO" id="GO:0005975">
    <property type="term" value="P:carbohydrate metabolic process"/>
    <property type="evidence" value="ECO:0007669"/>
    <property type="project" value="InterPro"/>
</dbReference>
<evidence type="ECO:0000256" key="3">
    <source>
        <dbReference type="PIRSR" id="PIRSR625705-1"/>
    </source>
</evidence>
<dbReference type="PANTHER" id="PTHR43678:SF1">
    <property type="entry name" value="BETA-N-ACETYLHEXOSAMINIDASE"/>
    <property type="match status" value="1"/>
</dbReference>
<feature type="active site" description="Proton donor" evidence="3">
    <location>
        <position position="205"/>
    </location>
</feature>
<dbReference type="InterPro" id="IPR052764">
    <property type="entry name" value="GH20_Enzymes"/>
</dbReference>
<evidence type="ECO:0000313" key="6">
    <source>
        <dbReference type="Proteomes" id="UP000515928"/>
    </source>
</evidence>
<gene>
    <name evidence="5" type="ORF">H9L01_01205</name>
</gene>
<name>A0A7G9RZJ5_9FIRM</name>
<comment type="similarity">
    <text evidence="1">Belongs to the glycosyl hydrolase 20 family.</text>
</comment>
<dbReference type="PANTHER" id="PTHR43678">
    <property type="entry name" value="PUTATIVE (AFU_ORTHOLOGUE AFUA_2G00640)-RELATED"/>
    <property type="match status" value="1"/>
</dbReference>
<evidence type="ECO:0000259" key="4">
    <source>
        <dbReference type="Pfam" id="PF00728"/>
    </source>
</evidence>
<proteinExistence type="inferred from homology"/>
<keyword evidence="2 5" id="KW-0378">Hydrolase</keyword>
<evidence type="ECO:0000256" key="2">
    <source>
        <dbReference type="ARBA" id="ARBA00022801"/>
    </source>
</evidence>
<dbReference type="Pfam" id="PF00728">
    <property type="entry name" value="Glyco_hydro_20"/>
    <property type="match status" value="1"/>
</dbReference>
<evidence type="ECO:0000256" key="1">
    <source>
        <dbReference type="ARBA" id="ARBA00006285"/>
    </source>
</evidence>
<dbReference type="Gene3D" id="3.20.20.80">
    <property type="entry name" value="Glycosidases"/>
    <property type="match status" value="1"/>
</dbReference>
<sequence>MLEEKIKNLFPTFDKEHELIIRKEIEGYKIFESRIEAHSERLAFYALIDAAQGVKEVEQKEILTERGVHVDMGRKYFSKKWFYKLIEMMARKKLNRLQIHISENEGFRLKLPGYESLCSNQALSYQDMQDIIQYASKYYIEVIPSFDTPGHLKHILKSYPQYRLKNSESALDITNPKARLFIKGLLSSVMDCFKDSKVVHIGGDEFIPFDQYEFYPDLETYAKSEIDKDATGSDVYIDYINDIGKFVMQYNKIPRIWNDGMYRLDQKSHVSLNADIQITYWTSWHEGMAPLHSFITHNHDVLNFMDENLYFVLGECAGYSYPNVDKMQNNFNPYRFPNRHKNTDSSREQWIEINHKQYLGSYFSIWCDDPKQ</sequence>
<dbReference type="EMBL" id="CP060715">
    <property type="protein sequence ID" value="QNN61020.1"/>
    <property type="molecule type" value="Genomic_DNA"/>
</dbReference>
<organism evidence="5 6">
    <name type="scientific">Erysipelothrix inopinata</name>
    <dbReference type="NCBI Taxonomy" id="225084"/>
    <lineage>
        <taxon>Bacteria</taxon>
        <taxon>Bacillati</taxon>
        <taxon>Bacillota</taxon>
        <taxon>Erysipelotrichia</taxon>
        <taxon>Erysipelotrichales</taxon>
        <taxon>Erysipelotrichaceae</taxon>
        <taxon>Erysipelothrix</taxon>
    </lineage>
</organism>
<accession>A0A7G9RZJ5</accession>
<evidence type="ECO:0000313" key="5">
    <source>
        <dbReference type="EMBL" id="QNN61020.1"/>
    </source>
</evidence>
<dbReference type="AlphaFoldDB" id="A0A7G9RZJ5"/>